<reference evidence="10 11" key="1">
    <citation type="submission" date="2018-05" db="EMBL/GenBank/DDBJ databases">
        <title>Complete Genome Sequence of Methylobacterium sp. 17Sr1-28.</title>
        <authorList>
            <person name="Srinivasan S."/>
        </authorList>
    </citation>
    <scope>NUCLEOTIDE SEQUENCE [LARGE SCALE GENOMIC DNA]</scope>
    <source>
        <strain evidence="10 11">17Sr1-28</strain>
    </source>
</reference>
<dbReference type="PANTHER" id="PTHR23355">
    <property type="entry name" value="RIBONUCLEASE"/>
    <property type="match status" value="1"/>
</dbReference>
<dbReference type="GO" id="GO:0006402">
    <property type="term" value="P:mRNA catabolic process"/>
    <property type="evidence" value="ECO:0007669"/>
    <property type="project" value="TreeGrafter"/>
</dbReference>
<dbReference type="Pfam" id="PF00575">
    <property type="entry name" value="S1"/>
    <property type="match status" value="1"/>
</dbReference>
<dbReference type="OrthoDB" id="9764149at2"/>
<dbReference type="SUPFAM" id="SSF50249">
    <property type="entry name" value="Nucleic acid-binding proteins"/>
    <property type="match status" value="2"/>
</dbReference>
<keyword evidence="5 7" id="KW-0269">Exonuclease</keyword>
<dbReference type="NCBIfam" id="TIGR02063">
    <property type="entry name" value="RNase_R"/>
    <property type="match status" value="1"/>
</dbReference>
<dbReference type="HAMAP" id="MF_01895">
    <property type="entry name" value="RNase_R"/>
    <property type="match status" value="1"/>
</dbReference>
<gene>
    <name evidence="7 10" type="primary">rnr</name>
    <name evidence="10" type="ORF">DK419_22320</name>
</gene>
<feature type="region of interest" description="Disordered" evidence="8">
    <location>
        <begin position="740"/>
        <end position="780"/>
    </location>
</feature>
<evidence type="ECO:0000256" key="6">
    <source>
        <dbReference type="ARBA" id="ARBA00022884"/>
    </source>
</evidence>
<comment type="subcellular location">
    <subcellularLocation>
        <location evidence="7">Cytoplasm</location>
    </subcellularLocation>
</comment>
<evidence type="ECO:0000256" key="8">
    <source>
        <dbReference type="SAM" id="MobiDB-lite"/>
    </source>
</evidence>
<dbReference type="GO" id="GO:0008859">
    <property type="term" value="F:exoribonuclease II activity"/>
    <property type="evidence" value="ECO:0007669"/>
    <property type="project" value="UniProtKB-UniRule"/>
</dbReference>
<proteinExistence type="inferred from homology"/>
<dbReference type="InterPro" id="IPR012340">
    <property type="entry name" value="NA-bd_OB-fold"/>
</dbReference>
<dbReference type="KEGG" id="mtea:DK419_22320"/>
<dbReference type="SMART" id="SM00316">
    <property type="entry name" value="S1"/>
    <property type="match status" value="1"/>
</dbReference>
<sequence>MAKRIHPKGLHPKAPKPASAVLPTREAVLAFIEESPQKVGKREIAHAFGIKGSDKIELKRLLKEMQEEGAIEKDRAGLRKAGRLPPVVVADIDSRRDRDGELVARPAQWDPEAGPAPLITVLMPRGRRADGPAPGTGDRALLKIEPDGDTPGRYLGRVIKVIGRNRAETLGVYRALPTGGGRIVPVDKKAQGREIAVPPGQEGEALDGDLVTVTLGREDRFGLTQGRVKERLGSLGSEKAVSLIAIHAHDIPHVFPREVLAEADAAREVALEGREAENREDWRDLPLVTIDPPDAKDHDDAVMAVPDPDPANPGGFVVTVAIADVAAYVRPGTPLDREALLRGNSVYFPDRVVPMLPERISNDLCSLRPGQDRPALAIRMIVTAEGRKVRHSVHRVMMRSRAKLAYAQAQAAIDGRPDEVTGPILDGILRPLWAAYEALAAARDARGPLALDLPERKVILNPEGGVDRVVVPERLAAHRLIEEFMIQANVAAAEALESAGQPLIYRVHDEPSLEKMRALGEVMASIGLKLPKEANLRPALFNRILGMVAGSEHQLFLNEVVLRSQAQAVYAAENAGHFGLALRRYAHFTSPIRRYADLIVHRALIRALRLGSDGLPSGTETGDLAEIGQQISAAERRAMAAERETIDRLIAHHLADRVGATFSGQISGATRSGLFIKLDETGADGFIPVSTLGADYYRYEEGRHALVGERTRETFRLGDKVEVRLVEAAPVAGALRFEIAGGGRAASPNPARGGPHKGPRKGRPAPPSRDGLTKRRGRRA</sequence>
<accession>A0A2U8WR40</accession>
<organism evidence="10 11">
    <name type="scientific">Methylobacterium terrae</name>
    <dbReference type="NCBI Taxonomy" id="2202827"/>
    <lineage>
        <taxon>Bacteria</taxon>
        <taxon>Pseudomonadati</taxon>
        <taxon>Pseudomonadota</taxon>
        <taxon>Alphaproteobacteria</taxon>
        <taxon>Hyphomicrobiales</taxon>
        <taxon>Methylobacteriaceae</taxon>
        <taxon>Methylobacterium</taxon>
    </lineage>
</organism>
<dbReference type="EC" id="3.1.13.1" evidence="7"/>
<dbReference type="Gene3D" id="2.40.50.140">
    <property type="entry name" value="Nucleic acid-binding proteins"/>
    <property type="match status" value="1"/>
</dbReference>
<evidence type="ECO:0000256" key="2">
    <source>
        <dbReference type="ARBA" id="ARBA00022490"/>
    </source>
</evidence>
<feature type="compositionally biased region" description="Basic residues" evidence="8">
    <location>
        <begin position="754"/>
        <end position="763"/>
    </location>
</feature>
<dbReference type="InterPro" id="IPR001900">
    <property type="entry name" value="RNase_II/R"/>
</dbReference>
<evidence type="ECO:0000256" key="5">
    <source>
        <dbReference type="ARBA" id="ARBA00022839"/>
    </source>
</evidence>
<keyword evidence="4 7" id="KW-0378">Hydrolase</keyword>
<keyword evidence="3 7" id="KW-0540">Nuclease</keyword>
<dbReference type="Pfam" id="PF17876">
    <property type="entry name" value="CSD2"/>
    <property type="match status" value="1"/>
</dbReference>
<protein>
    <recommendedName>
        <fullName evidence="7">Ribonuclease R</fullName>
        <shortName evidence="7">RNase R</shortName>
        <ecNumber evidence="7">3.1.13.1</ecNumber>
    </recommendedName>
</protein>
<dbReference type="AlphaFoldDB" id="A0A2U8WR40"/>
<evidence type="ECO:0000256" key="7">
    <source>
        <dbReference type="HAMAP-Rule" id="MF_01895"/>
    </source>
</evidence>
<name>A0A2U8WR40_9HYPH</name>
<comment type="catalytic activity">
    <reaction evidence="1 7">
        <text>Exonucleolytic cleavage in the 3'- to 5'-direction to yield nucleoside 5'-phosphates.</text>
        <dbReference type="EC" id="3.1.13.1"/>
    </reaction>
</comment>
<dbReference type="RefSeq" id="WP_109961041.1">
    <property type="nucleotide sequence ID" value="NZ_CP029553.1"/>
</dbReference>
<keyword evidence="6 7" id="KW-0694">RNA-binding</keyword>
<dbReference type="PROSITE" id="PS50126">
    <property type="entry name" value="S1"/>
    <property type="match status" value="1"/>
</dbReference>
<dbReference type="GO" id="GO:0003723">
    <property type="term" value="F:RNA binding"/>
    <property type="evidence" value="ECO:0007669"/>
    <property type="project" value="UniProtKB-UniRule"/>
</dbReference>
<evidence type="ECO:0000313" key="11">
    <source>
        <dbReference type="Proteomes" id="UP000245444"/>
    </source>
</evidence>
<evidence type="ECO:0000259" key="9">
    <source>
        <dbReference type="PROSITE" id="PS50126"/>
    </source>
</evidence>
<dbReference type="InterPro" id="IPR004476">
    <property type="entry name" value="RNase_II/RNase_R"/>
</dbReference>
<dbReference type="InterPro" id="IPR040476">
    <property type="entry name" value="CSD2"/>
</dbReference>
<comment type="function">
    <text evidence="7">3'-5' exoribonuclease that releases 5'-nucleoside monophosphates and is involved in maturation of structured RNAs.</text>
</comment>
<keyword evidence="2 7" id="KW-0963">Cytoplasm</keyword>
<comment type="similarity">
    <text evidence="7">Belongs to the RNR ribonuclease family. RNase R subfamily.</text>
</comment>
<evidence type="ECO:0000256" key="1">
    <source>
        <dbReference type="ARBA" id="ARBA00001849"/>
    </source>
</evidence>
<dbReference type="Proteomes" id="UP000245444">
    <property type="component" value="Chromosome"/>
</dbReference>
<evidence type="ECO:0000313" key="10">
    <source>
        <dbReference type="EMBL" id="AWN48754.1"/>
    </source>
</evidence>
<keyword evidence="11" id="KW-1185">Reference proteome</keyword>
<evidence type="ECO:0000256" key="3">
    <source>
        <dbReference type="ARBA" id="ARBA00022722"/>
    </source>
</evidence>
<dbReference type="CDD" id="cd04471">
    <property type="entry name" value="S1_RNase_R"/>
    <property type="match status" value="1"/>
</dbReference>
<dbReference type="InterPro" id="IPR022966">
    <property type="entry name" value="RNase_II/R_CS"/>
</dbReference>
<dbReference type="InterPro" id="IPR011805">
    <property type="entry name" value="RNase_R"/>
</dbReference>
<dbReference type="PROSITE" id="PS01175">
    <property type="entry name" value="RIBONUCLEASE_II"/>
    <property type="match status" value="1"/>
</dbReference>
<dbReference type="PANTHER" id="PTHR23355:SF9">
    <property type="entry name" value="DIS3-LIKE EXONUCLEASE 2"/>
    <property type="match status" value="1"/>
</dbReference>
<dbReference type="EMBL" id="CP029553">
    <property type="protein sequence ID" value="AWN48754.1"/>
    <property type="molecule type" value="Genomic_DNA"/>
</dbReference>
<dbReference type="Pfam" id="PF00773">
    <property type="entry name" value="RNB"/>
    <property type="match status" value="1"/>
</dbReference>
<dbReference type="SMART" id="SM00955">
    <property type="entry name" value="RNB"/>
    <property type="match status" value="1"/>
</dbReference>
<dbReference type="InterPro" id="IPR050180">
    <property type="entry name" value="RNR_Ribonuclease"/>
</dbReference>
<dbReference type="NCBIfam" id="TIGR00358">
    <property type="entry name" value="3_prime_RNase"/>
    <property type="match status" value="1"/>
</dbReference>
<feature type="domain" description="S1 motif" evidence="9">
    <location>
        <begin position="659"/>
        <end position="740"/>
    </location>
</feature>
<evidence type="ECO:0000256" key="4">
    <source>
        <dbReference type="ARBA" id="ARBA00022801"/>
    </source>
</evidence>
<dbReference type="InterPro" id="IPR003029">
    <property type="entry name" value="S1_domain"/>
</dbReference>
<dbReference type="GO" id="GO:0005829">
    <property type="term" value="C:cytosol"/>
    <property type="evidence" value="ECO:0007669"/>
    <property type="project" value="TreeGrafter"/>
</dbReference>